<name>A0A4R9K9A5_9LEPT</name>
<dbReference type="OrthoDB" id="337908at2"/>
<keyword evidence="2" id="KW-1185">Reference proteome</keyword>
<dbReference type="Proteomes" id="UP000297693">
    <property type="component" value="Unassembled WGS sequence"/>
</dbReference>
<gene>
    <name evidence="1" type="ORF">EHQ58_03415</name>
</gene>
<reference evidence="1" key="1">
    <citation type="journal article" date="2019" name="PLoS Negl. Trop. Dis.">
        <title>Revisiting the worldwide diversity of Leptospira species in the environment.</title>
        <authorList>
            <person name="Vincent A.T."/>
            <person name="Schiettekatte O."/>
            <person name="Bourhy P."/>
            <person name="Veyrier F.J."/>
            <person name="Picardeau M."/>
        </authorList>
    </citation>
    <scope>NUCLEOTIDE SEQUENCE [LARGE SCALE GENOMIC DNA]</scope>
    <source>
        <strain evidence="1">201702476</strain>
    </source>
</reference>
<accession>A0A4R9K9A5</accession>
<protein>
    <submittedName>
        <fullName evidence="1">Uncharacterized protein</fullName>
    </submittedName>
</protein>
<proteinExistence type="predicted"/>
<dbReference type="RefSeq" id="WP_135621999.1">
    <property type="nucleotide sequence ID" value="NZ_RQGD01000010.1"/>
</dbReference>
<organism evidence="1 2">
    <name type="scientific">Leptospira ognonensis</name>
    <dbReference type="NCBI Taxonomy" id="2484945"/>
    <lineage>
        <taxon>Bacteria</taxon>
        <taxon>Pseudomonadati</taxon>
        <taxon>Spirochaetota</taxon>
        <taxon>Spirochaetia</taxon>
        <taxon>Leptospirales</taxon>
        <taxon>Leptospiraceae</taxon>
        <taxon>Leptospira</taxon>
    </lineage>
</organism>
<comment type="caution">
    <text evidence="1">The sequence shown here is derived from an EMBL/GenBank/DDBJ whole genome shotgun (WGS) entry which is preliminary data.</text>
</comment>
<sequence>MKTNISMNFFTSIKLYKDLAKSETLPQGTFEVQWTGPRWFQFVAKHGLGLLGFKYWFGKEFFGNEDATNLFKIPGSITKLRKYPMSVKIGVSRIDGNTSIQVSYPQSTRFPWPYVIDEFRSVNDDVLIGLSYLKWAPIFPMPFYLMRKE</sequence>
<evidence type="ECO:0000313" key="2">
    <source>
        <dbReference type="Proteomes" id="UP000297693"/>
    </source>
</evidence>
<dbReference type="EMBL" id="RQGD01000010">
    <property type="protein sequence ID" value="TGL62262.1"/>
    <property type="molecule type" value="Genomic_DNA"/>
</dbReference>
<evidence type="ECO:0000313" key="1">
    <source>
        <dbReference type="EMBL" id="TGL62262.1"/>
    </source>
</evidence>
<dbReference type="AlphaFoldDB" id="A0A4R9K9A5"/>